<proteinExistence type="predicted"/>
<keyword evidence="2" id="KW-1185">Reference proteome</keyword>
<protein>
    <recommendedName>
        <fullName evidence="3">Outer membrane protein beta-barrel domain-containing protein</fullName>
    </recommendedName>
</protein>
<dbReference type="Proteomes" id="UP001199816">
    <property type="component" value="Unassembled WGS sequence"/>
</dbReference>
<gene>
    <name evidence="1" type="ORF">LQ567_18495</name>
</gene>
<accession>A0ABS8PWS0</accession>
<dbReference type="EMBL" id="JAJNEC010000005">
    <property type="protein sequence ID" value="MCD2424778.1"/>
    <property type="molecule type" value="Genomic_DNA"/>
</dbReference>
<comment type="caution">
    <text evidence="1">The sequence shown here is derived from an EMBL/GenBank/DDBJ whole genome shotgun (WGS) entry which is preliminary data.</text>
</comment>
<evidence type="ECO:0000313" key="2">
    <source>
        <dbReference type="Proteomes" id="UP001199816"/>
    </source>
</evidence>
<evidence type="ECO:0000313" key="1">
    <source>
        <dbReference type="EMBL" id="MCD2424778.1"/>
    </source>
</evidence>
<name>A0ABS8PWS0_9BACT</name>
<evidence type="ECO:0008006" key="3">
    <source>
        <dbReference type="Google" id="ProtNLM"/>
    </source>
</evidence>
<organism evidence="1 2">
    <name type="scientific">Niabella pedocola</name>
    <dbReference type="NCBI Taxonomy" id="1752077"/>
    <lineage>
        <taxon>Bacteria</taxon>
        <taxon>Pseudomonadati</taxon>
        <taxon>Bacteroidota</taxon>
        <taxon>Chitinophagia</taxon>
        <taxon>Chitinophagales</taxon>
        <taxon>Chitinophagaceae</taxon>
        <taxon>Niabella</taxon>
    </lineage>
</organism>
<sequence length="220" mass="23668">MKKILLLTVGLIVSIPGLAQKRTVLIGGNIEFRKDDHTQFINGTSVTNGKSRSTNLSPYLGYQFGEKLTAGVTLSTLATSQENTTEHYTGGADVLTSKSVSKSKSLAVGPFIRYTEQLSDIFSVFGQLEGLYLNGKNNIALQSGYPGTQPQQITSEVSTTGIRLRLFPAVFVNVKNNFGLNLSIGGIEYQKSGIKDADNKPSYLTVSFGKSASIGISKNF</sequence>
<reference evidence="1 2" key="1">
    <citation type="submission" date="2021-11" db="EMBL/GenBank/DDBJ databases">
        <title>Genomic of Niabella pedocola.</title>
        <authorList>
            <person name="Wu T."/>
        </authorList>
    </citation>
    <scope>NUCLEOTIDE SEQUENCE [LARGE SCALE GENOMIC DNA]</scope>
    <source>
        <strain evidence="1 2">JCM 31011</strain>
    </source>
</reference>
<dbReference type="RefSeq" id="WP_231006987.1">
    <property type="nucleotide sequence ID" value="NZ_JAJNEC010000005.1"/>
</dbReference>